<dbReference type="HOGENOM" id="CLU_115048_0_0_1"/>
<evidence type="ECO:0000313" key="1">
    <source>
        <dbReference type="EMBL" id="KIM51907.1"/>
    </source>
</evidence>
<feature type="non-terminal residue" evidence="1">
    <location>
        <position position="151"/>
    </location>
</feature>
<reference evidence="2" key="2">
    <citation type="submission" date="2015-01" db="EMBL/GenBank/DDBJ databases">
        <title>Evolutionary Origins and Diversification of the Mycorrhizal Mutualists.</title>
        <authorList>
            <consortium name="DOE Joint Genome Institute"/>
            <consortium name="Mycorrhizal Genomics Consortium"/>
            <person name="Kohler A."/>
            <person name="Kuo A."/>
            <person name="Nagy L.G."/>
            <person name="Floudas D."/>
            <person name="Copeland A."/>
            <person name="Barry K.W."/>
            <person name="Cichocki N."/>
            <person name="Veneault-Fourrey C."/>
            <person name="LaButti K."/>
            <person name="Lindquist E.A."/>
            <person name="Lipzen A."/>
            <person name="Lundell T."/>
            <person name="Morin E."/>
            <person name="Murat C."/>
            <person name="Riley R."/>
            <person name="Ohm R."/>
            <person name="Sun H."/>
            <person name="Tunlid A."/>
            <person name="Henrissat B."/>
            <person name="Grigoriev I.V."/>
            <person name="Hibbett D.S."/>
            <person name="Martin F."/>
        </authorList>
    </citation>
    <scope>NUCLEOTIDE SEQUENCE [LARGE SCALE GENOMIC DNA]</scope>
    <source>
        <strain evidence="2">Foug A</strain>
    </source>
</reference>
<reference evidence="1 2" key="1">
    <citation type="submission" date="2014-04" db="EMBL/GenBank/DDBJ databases">
        <authorList>
            <consortium name="DOE Joint Genome Institute"/>
            <person name="Kuo A."/>
            <person name="Kohler A."/>
            <person name="Nagy L.G."/>
            <person name="Floudas D."/>
            <person name="Copeland A."/>
            <person name="Barry K.W."/>
            <person name="Cichocki N."/>
            <person name="Veneault-Fourrey C."/>
            <person name="LaButti K."/>
            <person name="Lindquist E.A."/>
            <person name="Lipzen A."/>
            <person name="Lundell T."/>
            <person name="Morin E."/>
            <person name="Murat C."/>
            <person name="Sun H."/>
            <person name="Tunlid A."/>
            <person name="Henrissat B."/>
            <person name="Grigoriev I.V."/>
            <person name="Hibbett D.S."/>
            <person name="Martin F."/>
            <person name="Nordberg H.P."/>
            <person name="Cantor M.N."/>
            <person name="Hua S.X."/>
        </authorList>
    </citation>
    <scope>NUCLEOTIDE SEQUENCE [LARGE SCALE GENOMIC DNA]</scope>
    <source>
        <strain evidence="1 2">Foug A</strain>
    </source>
</reference>
<evidence type="ECO:0000313" key="2">
    <source>
        <dbReference type="Proteomes" id="UP000053989"/>
    </source>
</evidence>
<organism evidence="1 2">
    <name type="scientific">Scleroderma citrinum Foug A</name>
    <dbReference type="NCBI Taxonomy" id="1036808"/>
    <lineage>
        <taxon>Eukaryota</taxon>
        <taxon>Fungi</taxon>
        <taxon>Dikarya</taxon>
        <taxon>Basidiomycota</taxon>
        <taxon>Agaricomycotina</taxon>
        <taxon>Agaricomycetes</taxon>
        <taxon>Agaricomycetidae</taxon>
        <taxon>Boletales</taxon>
        <taxon>Sclerodermatineae</taxon>
        <taxon>Sclerodermataceae</taxon>
        <taxon>Scleroderma</taxon>
    </lineage>
</organism>
<gene>
    <name evidence="1" type="ORF">SCLCIDRAFT_40665</name>
</gene>
<proteinExistence type="predicted"/>
<name>A0A0C2ZGB4_9AGAM</name>
<protein>
    <recommendedName>
        <fullName evidence="3">Fungal-type protein kinase domain-containing protein</fullName>
    </recommendedName>
</protein>
<dbReference type="OrthoDB" id="2690194at2759"/>
<dbReference type="Proteomes" id="UP000053989">
    <property type="component" value="Unassembled WGS sequence"/>
</dbReference>
<keyword evidence="2" id="KW-1185">Reference proteome</keyword>
<evidence type="ECO:0008006" key="3">
    <source>
        <dbReference type="Google" id="ProtNLM"/>
    </source>
</evidence>
<dbReference type="InParanoid" id="A0A0C2ZGB4"/>
<dbReference type="EMBL" id="KN822234">
    <property type="protein sequence ID" value="KIM51907.1"/>
    <property type="molecule type" value="Genomic_DNA"/>
</dbReference>
<dbReference type="AlphaFoldDB" id="A0A0C2ZGB4"/>
<accession>A0A0C2ZGB4</accession>
<sequence>MLAQHVMAGAGQPVIHNQTHNLESIFYVLVGICILFDGPNKPKCDKDLAQCFNKFFHTFEPSILKTITIQSDLTWQPFILQHISVYFQPIIPLLTCLQKGIILPLSTDNNGNVYHKVDFTHDMFISLIIETLLDLSPGAWIPVDQEGDSGD</sequence>